<evidence type="ECO:0000259" key="3">
    <source>
        <dbReference type="PROSITE" id="PS51898"/>
    </source>
</evidence>
<organism evidence="4">
    <name type="scientific">Leptolyngbya boryana CZ1</name>
    <dbReference type="NCBI Taxonomy" id="3060204"/>
    <lineage>
        <taxon>Bacteria</taxon>
        <taxon>Bacillati</taxon>
        <taxon>Cyanobacteriota</taxon>
        <taxon>Cyanophyceae</taxon>
        <taxon>Leptolyngbyales</taxon>
        <taxon>Leptolyngbyaceae</taxon>
        <taxon>Leptolyngbya group</taxon>
        <taxon>Leptolyngbya</taxon>
    </lineage>
</organism>
<accession>A0AA97ANX1</accession>
<dbReference type="SUPFAM" id="SSF56349">
    <property type="entry name" value="DNA breaking-rejoining enzymes"/>
    <property type="match status" value="1"/>
</dbReference>
<keyword evidence="2" id="KW-0233">DNA recombination</keyword>
<gene>
    <name evidence="4" type="ORF">Q2T42_26010</name>
</gene>
<evidence type="ECO:0000313" key="4">
    <source>
        <dbReference type="EMBL" id="WNZ45247.1"/>
    </source>
</evidence>
<dbReference type="GO" id="GO:0006310">
    <property type="term" value="P:DNA recombination"/>
    <property type="evidence" value="ECO:0007669"/>
    <property type="project" value="UniProtKB-KW"/>
</dbReference>
<sequence>MPQSKAQAGKVEILVQSDRLRLRWSWIKSLGGDGRRYVLPLGLPDTPVNRKVAQTKAQIIEQDLATNHFDPTLNKYRVQQSTTRLTVVALFERYMEAKTPHVYKSTLIKYRGLLSHLKKHFRAKPANAIGQVETIVFRDWLTNSEKLEPITVKDKLYLISACWDWAVLEKMCPDNPWLPVVSSFKVPPKQKPKPFTRDEIKMIVQGFRTDPEYCFYGDFVEFFLSIGCRTGEAVALLWKHVSDDCGTVWIGESVTVDGDRKAEKRYRARSLPLPDRLKALLLARRPAKVDPEAPIFLSRRGKIISIPPR</sequence>
<dbReference type="Pfam" id="PF13102">
    <property type="entry name" value="Phage_int_SAM_5"/>
    <property type="match status" value="1"/>
</dbReference>
<reference evidence="4" key="1">
    <citation type="journal article" date="2023" name="Plants (Basel)">
        <title>Genomic Analysis of Leptolyngbya boryana CZ1 Reveals Efficient Carbon Fixation Modules.</title>
        <authorList>
            <person name="Bai X."/>
            <person name="Wang H."/>
            <person name="Cheng W."/>
            <person name="Wang J."/>
            <person name="Ma M."/>
            <person name="Hu H."/>
            <person name="Song Z."/>
            <person name="Ma H."/>
            <person name="Fan Y."/>
            <person name="Du C."/>
            <person name="Xu J."/>
        </authorList>
    </citation>
    <scope>NUCLEOTIDE SEQUENCE</scope>
    <source>
        <strain evidence="4">CZ1</strain>
    </source>
</reference>
<keyword evidence="1" id="KW-0238">DNA-binding</keyword>
<dbReference type="AlphaFoldDB" id="A0AA97ANX1"/>
<name>A0AA97ANX1_LEPBY</name>
<dbReference type="RefSeq" id="WP_316426972.1">
    <property type="nucleotide sequence ID" value="NZ_CP130144.1"/>
</dbReference>
<dbReference type="GO" id="GO:0015074">
    <property type="term" value="P:DNA integration"/>
    <property type="evidence" value="ECO:0007669"/>
    <property type="project" value="InterPro"/>
</dbReference>
<dbReference type="Gene3D" id="1.10.443.10">
    <property type="entry name" value="Intergrase catalytic core"/>
    <property type="match status" value="1"/>
</dbReference>
<protein>
    <submittedName>
        <fullName evidence="4">Phage integrase SAM-like domain-containing protein</fullName>
    </submittedName>
</protein>
<evidence type="ECO:0000256" key="2">
    <source>
        <dbReference type="ARBA" id="ARBA00023172"/>
    </source>
</evidence>
<dbReference type="InterPro" id="IPR025269">
    <property type="entry name" value="SAM-like_dom"/>
</dbReference>
<reference evidence="4" key="2">
    <citation type="submission" date="2023-07" db="EMBL/GenBank/DDBJ databases">
        <authorList>
            <person name="Bai X.-H."/>
            <person name="Wang H.-H."/>
            <person name="Wang J."/>
            <person name="Ma M.-Y."/>
            <person name="Hu H.-H."/>
            <person name="Song Z.-L."/>
            <person name="Ma H.-G."/>
            <person name="Fan Y."/>
            <person name="Du C.-Y."/>
            <person name="Xu J.-C."/>
        </authorList>
    </citation>
    <scope>NUCLEOTIDE SEQUENCE</scope>
    <source>
        <strain evidence="4">CZ1</strain>
    </source>
</reference>
<proteinExistence type="predicted"/>
<dbReference type="InterPro" id="IPR002104">
    <property type="entry name" value="Integrase_catalytic"/>
</dbReference>
<evidence type="ECO:0000256" key="1">
    <source>
        <dbReference type="ARBA" id="ARBA00023125"/>
    </source>
</evidence>
<dbReference type="InterPro" id="IPR013762">
    <property type="entry name" value="Integrase-like_cat_sf"/>
</dbReference>
<dbReference type="PROSITE" id="PS51898">
    <property type="entry name" value="TYR_RECOMBINASE"/>
    <property type="match status" value="1"/>
</dbReference>
<feature type="domain" description="Tyr recombinase" evidence="3">
    <location>
        <begin position="190"/>
        <end position="309"/>
    </location>
</feature>
<dbReference type="InterPro" id="IPR011010">
    <property type="entry name" value="DNA_brk_join_enz"/>
</dbReference>
<dbReference type="InterPro" id="IPR010998">
    <property type="entry name" value="Integrase_recombinase_N"/>
</dbReference>
<dbReference type="GO" id="GO:0003677">
    <property type="term" value="F:DNA binding"/>
    <property type="evidence" value="ECO:0007669"/>
    <property type="project" value="UniProtKB-KW"/>
</dbReference>
<dbReference type="EMBL" id="CP130144">
    <property type="protein sequence ID" value="WNZ45247.1"/>
    <property type="molecule type" value="Genomic_DNA"/>
</dbReference>
<dbReference type="Gene3D" id="1.10.150.130">
    <property type="match status" value="1"/>
</dbReference>